<comment type="caution">
    <text evidence="3">The sequence shown here is derived from an EMBL/GenBank/DDBJ whole genome shotgun (WGS) entry which is preliminary data.</text>
</comment>
<dbReference type="EMBL" id="SFCC01000001">
    <property type="protein sequence ID" value="RZQ65778.1"/>
    <property type="molecule type" value="Genomic_DNA"/>
</dbReference>
<dbReference type="AlphaFoldDB" id="A0A4Q7JEN9"/>
<feature type="transmembrane region" description="Helical" evidence="2">
    <location>
        <begin position="60"/>
        <end position="80"/>
    </location>
</feature>
<sequence>MTSRPRRLLTEAAEQAGFGRVVRIHYQYSSLAAVITLLTLTSVPAAISVLPLLLEDTPYWRLPIVGWAALLCLGLLWLRWGPVASLEGRHYLAVAEGGLVVWQTGLDVSPTPVPWDRLSLRIVGTVPNTRQELVWTEDGERQVLPVPSMSRHDDLLRAVRQGGPLLPLSKGRVALRATTGIAAAAALWFAILPETVNLVAGRPPHHIKDFGRMCFGGEPFGRAAEYTGPGPHPVAVFLGTDSEDSYPEHTAGFAESDERWPPATELQLVACARLVGTNDSGSKSCSYSGGYSTSSSQGRWQVEVYEARTGRPVHSFPADGTMPEPGCSPRIMVNPDSDRSSDYETPPDDAAFDAALHPLVTNPAP</sequence>
<dbReference type="Proteomes" id="UP000292003">
    <property type="component" value="Unassembled WGS sequence"/>
</dbReference>
<keyword evidence="2" id="KW-0812">Transmembrane</keyword>
<protein>
    <submittedName>
        <fullName evidence="3">Uncharacterized protein</fullName>
    </submittedName>
</protein>
<evidence type="ECO:0000256" key="2">
    <source>
        <dbReference type="SAM" id="Phobius"/>
    </source>
</evidence>
<keyword evidence="2" id="KW-0472">Membrane</keyword>
<dbReference type="OrthoDB" id="3463342at2"/>
<feature type="region of interest" description="Disordered" evidence="1">
    <location>
        <begin position="311"/>
        <end position="365"/>
    </location>
</feature>
<organism evidence="3 4">
    <name type="scientific">Amycolatopsis suaedae</name>
    <dbReference type="NCBI Taxonomy" id="2510978"/>
    <lineage>
        <taxon>Bacteria</taxon>
        <taxon>Bacillati</taxon>
        <taxon>Actinomycetota</taxon>
        <taxon>Actinomycetes</taxon>
        <taxon>Pseudonocardiales</taxon>
        <taxon>Pseudonocardiaceae</taxon>
        <taxon>Amycolatopsis</taxon>
    </lineage>
</organism>
<dbReference type="RefSeq" id="WP_130473346.1">
    <property type="nucleotide sequence ID" value="NZ_SFCC01000001.1"/>
</dbReference>
<evidence type="ECO:0000313" key="4">
    <source>
        <dbReference type="Proteomes" id="UP000292003"/>
    </source>
</evidence>
<evidence type="ECO:0000256" key="1">
    <source>
        <dbReference type="SAM" id="MobiDB-lite"/>
    </source>
</evidence>
<feature type="transmembrane region" description="Helical" evidence="2">
    <location>
        <begin position="173"/>
        <end position="192"/>
    </location>
</feature>
<keyword evidence="2" id="KW-1133">Transmembrane helix</keyword>
<gene>
    <name evidence="3" type="ORF">EWH70_01455</name>
</gene>
<evidence type="ECO:0000313" key="3">
    <source>
        <dbReference type="EMBL" id="RZQ65778.1"/>
    </source>
</evidence>
<keyword evidence="4" id="KW-1185">Reference proteome</keyword>
<name>A0A4Q7JEN9_9PSEU</name>
<accession>A0A4Q7JEN9</accession>
<proteinExistence type="predicted"/>
<feature type="transmembrane region" description="Helical" evidence="2">
    <location>
        <begin position="30"/>
        <end position="54"/>
    </location>
</feature>
<reference evidence="3 4" key="1">
    <citation type="submission" date="2019-02" db="EMBL/GenBank/DDBJ databases">
        <title>Draft genome sequence of Amycolatopsis sp. 8-3EHSu isolated from roots of Suaeda maritima.</title>
        <authorList>
            <person name="Duangmal K."/>
            <person name="Chantavorakit T."/>
        </authorList>
    </citation>
    <scope>NUCLEOTIDE SEQUENCE [LARGE SCALE GENOMIC DNA]</scope>
    <source>
        <strain evidence="3 4">8-3EHSu</strain>
    </source>
</reference>